<feature type="compositionally biased region" description="Low complexity" evidence="6">
    <location>
        <begin position="82"/>
        <end position="95"/>
    </location>
</feature>
<name>A0A4P9WN93_9FUNG</name>
<dbReference type="PROSITE" id="PS50011">
    <property type="entry name" value="PROTEIN_KINASE_DOM"/>
    <property type="match status" value="1"/>
</dbReference>
<evidence type="ECO:0000256" key="1">
    <source>
        <dbReference type="ARBA" id="ARBA00022527"/>
    </source>
</evidence>
<evidence type="ECO:0000256" key="3">
    <source>
        <dbReference type="ARBA" id="ARBA00022741"/>
    </source>
</evidence>
<dbReference type="PANTHER" id="PTHR24350">
    <property type="entry name" value="SERINE/THREONINE-PROTEIN KINASE IAL-RELATED"/>
    <property type="match status" value="1"/>
</dbReference>
<evidence type="ECO:0000256" key="5">
    <source>
        <dbReference type="ARBA" id="ARBA00022840"/>
    </source>
</evidence>
<feature type="region of interest" description="Disordered" evidence="6">
    <location>
        <begin position="347"/>
        <end position="371"/>
    </location>
</feature>
<feature type="compositionally biased region" description="Pro residues" evidence="6">
    <location>
        <begin position="716"/>
        <end position="729"/>
    </location>
</feature>
<keyword evidence="5" id="KW-0067">ATP-binding</keyword>
<protein>
    <recommendedName>
        <fullName evidence="7">Protein kinase domain-containing protein</fullName>
    </recommendedName>
</protein>
<evidence type="ECO:0000313" key="8">
    <source>
        <dbReference type="EMBL" id="RKO92226.1"/>
    </source>
</evidence>
<keyword evidence="2" id="KW-0808">Transferase</keyword>
<sequence length="796" mass="84222">MPPRLNEHRIEPAQNQNGSIGYYAPSGGPASGPGVHRGWVGPGAASPYKHSFCVGPPPFLSSGQGFGAFPSSQLGKEARPATTSTSPFDTTSSGTSIRGIFASPTRDLFQQNHVSQFGAGFESRLAPFDHLIDGVHKPERGSHTGLAPQIRVAHYVEDREIFRARNTAGEAVCRPAVDMWSLGLLLYGMVLGQLPFEHQMEAMVYDRIIHARFSIPSKVSLGFRRLIQGILVVDPKKRFTLKQVLESPWMSEGLEKVKIDEPAPKKYSTPADKTLSDSGEFAGIIPSTELDTTIPESSAIGAANEMFAIQAAPMGPRNVISGLRPALPMQWSRRRAPPQMRSFLPHRSEPEIRSMAKRTRRQRPPAEGDPNRVAIYEAVPICGAVAPTMLIPDVEMAVPTSSVLNVIDEDFVENGAVMRAQNLMSGEKDADTAASPTGLDGARYFNAGDEAVTTCAAVAPTVPVGDMETPSVAAPMGVLHLINGETNTAAPSTGFENAGNFIVGEEAVSAFVAVASLVPIPDIEMRVPNPRVGGAIEEPLCENAGIRFSAFVGTQQSLLVETDTAEPTTAVNGPGIEPRAVAGSEYLKNEGAERSGADEPAGLSTLVPSALQISTFRNSANLRAARPSSPAPSAAPPLQPASSSVPEPSPFFVSRPSGSIISESDDNGELTDRARVPGLGLCAHEEEEEVVVGVLEVVAFLRGVLASPRRRGPAAPAAPLPTQPRPPSPNMSERPKDAFFSAGSEQLTIAQPTRTKLRSKLTTLGAMPAVSSLGIGAVPSILTNERGTAAPSTSIR</sequence>
<dbReference type="OrthoDB" id="410920at2759"/>
<accession>A0A4P9WN93</accession>
<feature type="region of interest" description="Disordered" evidence="6">
    <location>
        <begin position="72"/>
        <end position="95"/>
    </location>
</feature>
<keyword evidence="3" id="KW-0547">Nucleotide-binding</keyword>
<dbReference type="AlphaFoldDB" id="A0A4P9WN93"/>
<keyword evidence="1" id="KW-0723">Serine/threonine-protein kinase</keyword>
<dbReference type="InterPro" id="IPR000719">
    <property type="entry name" value="Prot_kinase_dom"/>
</dbReference>
<dbReference type="Proteomes" id="UP000269721">
    <property type="component" value="Unassembled WGS sequence"/>
</dbReference>
<feature type="compositionally biased region" description="Low complexity" evidence="6">
    <location>
        <begin position="640"/>
        <end position="657"/>
    </location>
</feature>
<dbReference type="InterPro" id="IPR011009">
    <property type="entry name" value="Kinase-like_dom_sf"/>
</dbReference>
<feature type="region of interest" description="Disordered" evidence="6">
    <location>
        <begin position="708"/>
        <end position="737"/>
    </location>
</feature>
<reference evidence="9" key="1">
    <citation type="journal article" date="2018" name="Nat. Microbiol.">
        <title>Leveraging single-cell genomics to expand the fungal tree of life.</title>
        <authorList>
            <person name="Ahrendt S.R."/>
            <person name="Quandt C.A."/>
            <person name="Ciobanu D."/>
            <person name="Clum A."/>
            <person name="Salamov A."/>
            <person name="Andreopoulos B."/>
            <person name="Cheng J.F."/>
            <person name="Woyke T."/>
            <person name="Pelin A."/>
            <person name="Henrissat B."/>
            <person name="Reynolds N.K."/>
            <person name="Benny G.L."/>
            <person name="Smith M.E."/>
            <person name="James T.Y."/>
            <person name="Grigoriev I.V."/>
        </authorList>
    </citation>
    <scope>NUCLEOTIDE SEQUENCE [LARGE SCALE GENOMIC DNA]</scope>
</reference>
<dbReference type="Pfam" id="PF00069">
    <property type="entry name" value="Pkinase"/>
    <property type="match status" value="1"/>
</dbReference>
<feature type="region of interest" description="Disordered" evidence="6">
    <location>
        <begin position="623"/>
        <end position="672"/>
    </location>
</feature>
<organism evidence="8 9">
    <name type="scientific">Blyttiomyces helicus</name>
    <dbReference type="NCBI Taxonomy" id="388810"/>
    <lineage>
        <taxon>Eukaryota</taxon>
        <taxon>Fungi</taxon>
        <taxon>Fungi incertae sedis</taxon>
        <taxon>Chytridiomycota</taxon>
        <taxon>Chytridiomycota incertae sedis</taxon>
        <taxon>Chytridiomycetes</taxon>
        <taxon>Chytridiomycetes incertae sedis</taxon>
        <taxon>Blyttiomyces</taxon>
    </lineage>
</organism>
<feature type="domain" description="Protein kinase" evidence="7">
    <location>
        <begin position="1"/>
        <end position="250"/>
    </location>
</feature>
<feature type="compositionally biased region" description="Pro residues" evidence="6">
    <location>
        <begin position="629"/>
        <end position="639"/>
    </location>
</feature>
<feature type="region of interest" description="Disordered" evidence="6">
    <location>
        <begin position="1"/>
        <end position="26"/>
    </location>
</feature>
<evidence type="ECO:0000313" key="9">
    <source>
        <dbReference type="Proteomes" id="UP000269721"/>
    </source>
</evidence>
<evidence type="ECO:0000256" key="4">
    <source>
        <dbReference type="ARBA" id="ARBA00022777"/>
    </source>
</evidence>
<dbReference type="GO" id="GO:0004674">
    <property type="term" value="F:protein serine/threonine kinase activity"/>
    <property type="evidence" value="ECO:0007669"/>
    <property type="project" value="UniProtKB-KW"/>
</dbReference>
<dbReference type="GO" id="GO:0005524">
    <property type="term" value="F:ATP binding"/>
    <property type="evidence" value="ECO:0007669"/>
    <property type="project" value="UniProtKB-KW"/>
</dbReference>
<dbReference type="EMBL" id="KZ994727">
    <property type="protein sequence ID" value="RKO92226.1"/>
    <property type="molecule type" value="Genomic_DNA"/>
</dbReference>
<dbReference type="Gene3D" id="1.10.510.10">
    <property type="entry name" value="Transferase(Phosphotransferase) domain 1"/>
    <property type="match status" value="1"/>
</dbReference>
<dbReference type="InterPro" id="IPR030616">
    <property type="entry name" value="Aur-like"/>
</dbReference>
<evidence type="ECO:0000256" key="2">
    <source>
        <dbReference type="ARBA" id="ARBA00022679"/>
    </source>
</evidence>
<dbReference type="SUPFAM" id="SSF56112">
    <property type="entry name" value="Protein kinase-like (PK-like)"/>
    <property type="match status" value="1"/>
</dbReference>
<evidence type="ECO:0000256" key="6">
    <source>
        <dbReference type="SAM" id="MobiDB-lite"/>
    </source>
</evidence>
<keyword evidence="4" id="KW-0418">Kinase</keyword>
<keyword evidence="9" id="KW-1185">Reference proteome</keyword>
<proteinExistence type="predicted"/>
<gene>
    <name evidence="8" type="ORF">BDK51DRAFT_44604</name>
</gene>
<evidence type="ECO:0000259" key="7">
    <source>
        <dbReference type="PROSITE" id="PS50011"/>
    </source>
</evidence>
<feature type="compositionally biased region" description="Basic and acidic residues" evidence="6">
    <location>
        <begin position="1"/>
        <end position="11"/>
    </location>
</feature>